<feature type="compositionally biased region" description="Low complexity" evidence="6">
    <location>
        <begin position="714"/>
        <end position="726"/>
    </location>
</feature>
<protein>
    <submittedName>
        <fullName evidence="8">DNA helicase IV</fullName>
    </submittedName>
</protein>
<dbReference type="AlphaFoldDB" id="A0A3N4ZUB1"/>
<evidence type="ECO:0000256" key="6">
    <source>
        <dbReference type="SAM" id="MobiDB-lite"/>
    </source>
</evidence>
<feature type="region of interest" description="Disordered" evidence="6">
    <location>
        <begin position="710"/>
        <end position="738"/>
    </location>
</feature>
<proteinExistence type="predicted"/>
<dbReference type="Gene3D" id="3.40.50.300">
    <property type="entry name" value="P-loop containing nucleotide triphosphate hydrolases"/>
    <property type="match status" value="3"/>
</dbReference>
<evidence type="ECO:0000313" key="8">
    <source>
        <dbReference type="EMBL" id="RPF29018.1"/>
    </source>
</evidence>
<keyword evidence="2 5" id="KW-0378">Hydrolase</keyword>
<dbReference type="PANTHER" id="PTHR11070">
    <property type="entry name" value="UVRD / RECB / PCRA DNA HELICASE FAMILY MEMBER"/>
    <property type="match status" value="1"/>
</dbReference>
<feature type="domain" description="UvrD-like helicase ATP-binding" evidence="7">
    <location>
        <begin position="179"/>
        <end position="533"/>
    </location>
</feature>
<evidence type="ECO:0000256" key="1">
    <source>
        <dbReference type="ARBA" id="ARBA00022741"/>
    </source>
</evidence>
<evidence type="ECO:0000259" key="7">
    <source>
        <dbReference type="PROSITE" id="PS51198"/>
    </source>
</evidence>
<evidence type="ECO:0000256" key="2">
    <source>
        <dbReference type="ARBA" id="ARBA00022801"/>
    </source>
</evidence>
<dbReference type="InterPro" id="IPR027417">
    <property type="entry name" value="P-loop_NTPase"/>
</dbReference>
<dbReference type="PROSITE" id="PS51198">
    <property type="entry name" value="UVRD_HELICASE_ATP_BIND"/>
    <property type="match status" value="1"/>
</dbReference>
<keyword evidence="1 5" id="KW-0547">Nucleotide-binding</keyword>
<dbReference type="EMBL" id="RKRA01000001">
    <property type="protein sequence ID" value="RPF29018.1"/>
    <property type="molecule type" value="Genomic_DNA"/>
</dbReference>
<dbReference type="GO" id="GO:0005524">
    <property type="term" value="F:ATP binding"/>
    <property type="evidence" value="ECO:0007669"/>
    <property type="project" value="UniProtKB-UniRule"/>
</dbReference>
<evidence type="ECO:0000256" key="4">
    <source>
        <dbReference type="ARBA" id="ARBA00022840"/>
    </source>
</evidence>
<dbReference type="InterPro" id="IPR000212">
    <property type="entry name" value="DNA_helicase_UvrD/REP"/>
</dbReference>
<dbReference type="GO" id="GO:0005829">
    <property type="term" value="C:cytosol"/>
    <property type="evidence" value="ECO:0007669"/>
    <property type="project" value="TreeGrafter"/>
</dbReference>
<organism evidence="8 9">
    <name type="scientific">Georgenia muralis</name>
    <dbReference type="NCBI Taxonomy" id="154117"/>
    <lineage>
        <taxon>Bacteria</taxon>
        <taxon>Bacillati</taxon>
        <taxon>Actinomycetota</taxon>
        <taxon>Actinomycetes</taxon>
        <taxon>Micrococcales</taxon>
        <taxon>Bogoriellaceae</taxon>
        <taxon>Georgenia</taxon>
    </lineage>
</organism>
<reference evidence="8 9" key="1">
    <citation type="submission" date="2018-11" db="EMBL/GenBank/DDBJ databases">
        <title>Sequencing the genomes of 1000 actinobacteria strains.</title>
        <authorList>
            <person name="Klenk H.-P."/>
        </authorList>
    </citation>
    <scope>NUCLEOTIDE SEQUENCE [LARGE SCALE GENOMIC DNA]</scope>
    <source>
        <strain evidence="8 9">DSM 14418</strain>
    </source>
</reference>
<dbReference type="Proteomes" id="UP000280726">
    <property type="component" value="Unassembled WGS sequence"/>
</dbReference>
<comment type="caution">
    <text evidence="8">The sequence shown here is derived from an EMBL/GenBank/DDBJ whole genome shotgun (WGS) entry which is preliminary data.</text>
</comment>
<dbReference type="PANTHER" id="PTHR11070:SF45">
    <property type="entry name" value="DNA 3'-5' HELICASE"/>
    <property type="match status" value="1"/>
</dbReference>
<evidence type="ECO:0000313" key="9">
    <source>
        <dbReference type="Proteomes" id="UP000280726"/>
    </source>
</evidence>
<keyword evidence="9" id="KW-1185">Reference proteome</keyword>
<dbReference type="GO" id="GO:0043138">
    <property type="term" value="F:3'-5' DNA helicase activity"/>
    <property type="evidence" value="ECO:0007669"/>
    <property type="project" value="TreeGrafter"/>
</dbReference>
<name>A0A3N4ZUB1_9MICO</name>
<dbReference type="GO" id="GO:0000725">
    <property type="term" value="P:recombinational repair"/>
    <property type="evidence" value="ECO:0007669"/>
    <property type="project" value="TreeGrafter"/>
</dbReference>
<dbReference type="GO" id="GO:0016787">
    <property type="term" value="F:hydrolase activity"/>
    <property type="evidence" value="ECO:0007669"/>
    <property type="project" value="UniProtKB-UniRule"/>
</dbReference>
<dbReference type="RefSeq" id="WP_123919663.1">
    <property type="nucleotide sequence ID" value="NZ_RKRA01000001.1"/>
</dbReference>
<evidence type="ECO:0000256" key="5">
    <source>
        <dbReference type="PROSITE-ProRule" id="PRU00560"/>
    </source>
</evidence>
<gene>
    <name evidence="8" type="ORF">EDD32_3570</name>
</gene>
<keyword evidence="3 5" id="KW-0347">Helicase</keyword>
<dbReference type="GO" id="GO:0003677">
    <property type="term" value="F:DNA binding"/>
    <property type="evidence" value="ECO:0007669"/>
    <property type="project" value="InterPro"/>
</dbReference>
<dbReference type="Pfam" id="PF13538">
    <property type="entry name" value="UvrD_C_2"/>
    <property type="match status" value="1"/>
</dbReference>
<feature type="binding site" evidence="5">
    <location>
        <begin position="200"/>
        <end position="207"/>
    </location>
    <ligand>
        <name>ATP</name>
        <dbReference type="ChEBI" id="CHEBI:30616"/>
    </ligand>
</feature>
<dbReference type="OrthoDB" id="9787585at2"/>
<dbReference type="InterPro" id="IPR027785">
    <property type="entry name" value="UvrD-like_helicase_C"/>
</dbReference>
<dbReference type="InterPro" id="IPR014016">
    <property type="entry name" value="UvrD-like_ATP-bd"/>
</dbReference>
<sequence length="779" mass="85354">MSVTDVAERQSVLDQEQRYFDDAFHHREAKRLRQAEQWKAAANPKDGAALKAAGNGALGSPEEAVAFAKYETTDEQTFYVGMHLITDDARDIVVYPWQAPRVMKLREATPEAPADVARIVSFTTTANTIVDFDERVLAEIADRLSELDNPDTVLIREDELLNDALGRQRTPEMRQIVQTIQAAQSALIRSPRESLLIIQGGPGTGKTAVALHRVSWLLYNYSAGRTMDVLDPDDVLVVGPNPTFTRYIKQVLPELGDNDVVQTDVASMLETGVRASRKESGEVARVKGDLRMLDIISQGLQDRIRPLREPVRLKAEGFPWSVEVTERDVQPIVARTRSMTYNRGRSRFREELLAFLAGQATRTLKRDGGVYRGDTRQLFQTVEVDAIVERVWPQLSAQAFLRDLFGSLARLVSAAPPGFPVDQLQLLQRPPAGRLSEERWSKEDLVLLDAVQAELSGEPIDYAHIVVDEAQDLSPMQLSAIRLRSRTGSMTIVGDIAQSTGFWARDSWDDVVEILQSPLPVRRESLTHGYRVPRSVLALASNLLDERDAQTLPSVIVRDVEPGPELHEVAASADLAEATLETVKHHSARGHFVGVVCPANRREALEAAFRSAGIMWSDADRGGLTAAINIVSPPAAKGLEFDAVVVVDPAAIAESGPQGDRMLYIAMTRTTHYLDIVYPAGTLSPALGGTQPEDGAVDDPATAIEQSVLKEQQDAAVSAPADAQAATRSGGPLGDDPRSRMVKFAAQELLGQLRDTVGPALWRDALGEAIRLLDNDVAR</sequence>
<keyword evidence="4 5" id="KW-0067">ATP-binding</keyword>
<evidence type="ECO:0000256" key="3">
    <source>
        <dbReference type="ARBA" id="ARBA00022806"/>
    </source>
</evidence>
<dbReference type="SUPFAM" id="SSF52540">
    <property type="entry name" value="P-loop containing nucleoside triphosphate hydrolases"/>
    <property type="match status" value="1"/>
</dbReference>
<accession>A0A3N4ZUB1</accession>